<gene>
    <name evidence="2" type="ORF">SHK19_03245</name>
</gene>
<evidence type="ECO:0000313" key="3">
    <source>
        <dbReference type="Proteomes" id="UP001327225"/>
    </source>
</evidence>
<feature type="region of interest" description="Disordered" evidence="1">
    <location>
        <begin position="121"/>
        <end position="144"/>
    </location>
</feature>
<dbReference type="RefSeq" id="WP_322937833.1">
    <property type="nucleotide sequence ID" value="NZ_CP141059.1"/>
</dbReference>
<evidence type="ECO:0000256" key="1">
    <source>
        <dbReference type="SAM" id="MobiDB-lite"/>
    </source>
</evidence>
<accession>A0ABZ0ZSH5</accession>
<protein>
    <submittedName>
        <fullName evidence="2">Uncharacterized protein</fullName>
    </submittedName>
</protein>
<evidence type="ECO:0000313" key="2">
    <source>
        <dbReference type="EMBL" id="WQQ27249.1"/>
    </source>
</evidence>
<dbReference type="Proteomes" id="UP001327225">
    <property type="component" value="Chromosome"/>
</dbReference>
<name>A0ABZ0ZSH5_9ACTN</name>
<feature type="compositionally biased region" description="Basic and acidic residues" evidence="1">
    <location>
        <begin position="10"/>
        <end position="19"/>
    </location>
</feature>
<sequence length="144" mass="15190">MTQDQPVDPHPSDVAEGPDRVGSAQLAGVRRALDEAEGKDSVGALPYLREAADRLTELIDESMAAAVLTGQASLRSAGAQAGLTENAVGPRLARTRTLSAYADDRGRVTASGVERAKYDLESGVPRQPAAAPAPMRFKPRRPTK</sequence>
<proteinExistence type="predicted"/>
<organism evidence="2 3">
    <name type="scientific">Nocardioides bizhenqiangii</name>
    <dbReference type="NCBI Taxonomy" id="3095076"/>
    <lineage>
        <taxon>Bacteria</taxon>
        <taxon>Bacillati</taxon>
        <taxon>Actinomycetota</taxon>
        <taxon>Actinomycetes</taxon>
        <taxon>Propionibacteriales</taxon>
        <taxon>Nocardioidaceae</taxon>
        <taxon>Nocardioides</taxon>
    </lineage>
</organism>
<reference evidence="3" key="1">
    <citation type="submission" date="2023-12" db="EMBL/GenBank/DDBJ databases">
        <title>Novel species in genus Nocardioides.</title>
        <authorList>
            <person name="Zhou H."/>
        </authorList>
    </citation>
    <scope>NUCLEOTIDE SEQUENCE [LARGE SCALE GENOMIC DNA]</scope>
    <source>
        <strain evidence="3">HM61</strain>
    </source>
</reference>
<keyword evidence="3" id="KW-1185">Reference proteome</keyword>
<feature type="region of interest" description="Disordered" evidence="1">
    <location>
        <begin position="1"/>
        <end position="22"/>
    </location>
</feature>
<dbReference type="EMBL" id="CP141059">
    <property type="protein sequence ID" value="WQQ27249.1"/>
    <property type="molecule type" value="Genomic_DNA"/>
</dbReference>